<dbReference type="PANTHER" id="PTHR43179:SF12">
    <property type="entry name" value="GALACTOFURANOSYLTRANSFERASE GLFT2"/>
    <property type="match status" value="1"/>
</dbReference>
<dbReference type="RefSeq" id="WP_311495915.1">
    <property type="nucleotide sequence ID" value="NZ_JAVRHO010000022.1"/>
</dbReference>
<proteinExistence type="inferred from homology"/>
<gene>
    <name evidence="5" type="ORF">RM545_14025</name>
</gene>
<evidence type="ECO:0000313" key="6">
    <source>
        <dbReference type="Proteomes" id="UP001245285"/>
    </source>
</evidence>
<comment type="caution">
    <text evidence="5">The sequence shown here is derived from an EMBL/GenBank/DDBJ whole genome shotgun (WGS) entry which is preliminary data.</text>
</comment>
<dbReference type="CDD" id="cd04186">
    <property type="entry name" value="GT_2_like_c"/>
    <property type="match status" value="1"/>
</dbReference>
<dbReference type="InterPro" id="IPR001173">
    <property type="entry name" value="Glyco_trans_2-like"/>
</dbReference>
<dbReference type="SUPFAM" id="SSF53448">
    <property type="entry name" value="Nucleotide-diphospho-sugar transferases"/>
    <property type="match status" value="1"/>
</dbReference>
<protein>
    <submittedName>
        <fullName evidence="5">Glycosyltransferase family 2 protein</fullName>
        <ecNumber evidence="5">2.4.-.-</ecNumber>
    </submittedName>
</protein>
<reference evidence="5 6" key="1">
    <citation type="submission" date="2023-09" db="EMBL/GenBank/DDBJ databases">
        <authorList>
            <person name="Rey-Velasco X."/>
        </authorList>
    </citation>
    <scope>NUCLEOTIDE SEQUENCE [LARGE SCALE GENOMIC DNA]</scope>
    <source>
        <strain evidence="5 6">F260</strain>
    </source>
</reference>
<evidence type="ECO:0000256" key="2">
    <source>
        <dbReference type="ARBA" id="ARBA00022676"/>
    </source>
</evidence>
<evidence type="ECO:0000256" key="1">
    <source>
        <dbReference type="ARBA" id="ARBA00006739"/>
    </source>
</evidence>
<dbReference type="Gene3D" id="3.90.550.10">
    <property type="entry name" value="Spore Coat Polysaccharide Biosynthesis Protein SpsA, Chain A"/>
    <property type="match status" value="1"/>
</dbReference>
<dbReference type="InterPro" id="IPR029044">
    <property type="entry name" value="Nucleotide-diphossugar_trans"/>
</dbReference>
<comment type="similarity">
    <text evidence="1">Belongs to the glycosyltransferase 2 family.</text>
</comment>
<dbReference type="PANTHER" id="PTHR43179">
    <property type="entry name" value="RHAMNOSYLTRANSFERASE WBBL"/>
    <property type="match status" value="1"/>
</dbReference>
<feature type="domain" description="Glycosyltransferase 2-like" evidence="4">
    <location>
        <begin position="5"/>
        <end position="178"/>
    </location>
</feature>
<organism evidence="5 6">
    <name type="scientific">Autumnicola lenta</name>
    <dbReference type="NCBI Taxonomy" id="3075593"/>
    <lineage>
        <taxon>Bacteria</taxon>
        <taxon>Pseudomonadati</taxon>
        <taxon>Bacteroidota</taxon>
        <taxon>Flavobacteriia</taxon>
        <taxon>Flavobacteriales</taxon>
        <taxon>Flavobacteriaceae</taxon>
        <taxon>Autumnicola</taxon>
    </lineage>
</organism>
<dbReference type="Pfam" id="PF00535">
    <property type="entry name" value="Glycos_transf_2"/>
    <property type="match status" value="1"/>
</dbReference>
<dbReference type="GO" id="GO:0016757">
    <property type="term" value="F:glycosyltransferase activity"/>
    <property type="evidence" value="ECO:0007669"/>
    <property type="project" value="UniProtKB-KW"/>
</dbReference>
<keyword evidence="6" id="KW-1185">Reference proteome</keyword>
<evidence type="ECO:0000256" key="3">
    <source>
        <dbReference type="ARBA" id="ARBA00022679"/>
    </source>
</evidence>
<sequence length="330" mass="37952">MKIAVVILNWNGKELLKKFLPSVISHSAEATVYVADNASTDDSIEFLQKNFPEVKLIQNEINGGYAKGYNDALRNLKEDIFILLNSDIEVTAGWLRPIIAIFEHAPKVGAVQPKILDFNNKSYFEYAGAAGGFIDKYAYPFCRGRIFDHIEKDNGQYNDDTTIFWASGACLAIRKEAFLEAGGLDEDFFAHQEEIDLCWRLNNLNYSIMFASKSTIYHVGGATLSSINPMKTFFNFRNSLYLITKNVPSPQIFWVLFIRMILDGIAAFRFLGQGKFNHFFAVFRAHLNFYSSFSTMRKKRKNFPKKEQYYKTESVVYAHYLRGKKIFREI</sequence>
<dbReference type="Proteomes" id="UP001245285">
    <property type="component" value="Unassembled WGS sequence"/>
</dbReference>
<evidence type="ECO:0000313" key="5">
    <source>
        <dbReference type="EMBL" id="MDT0647813.1"/>
    </source>
</evidence>
<keyword evidence="2 5" id="KW-0328">Glycosyltransferase</keyword>
<accession>A0ABU3CN80</accession>
<keyword evidence="3 5" id="KW-0808">Transferase</keyword>
<dbReference type="EMBL" id="JAVRHO010000022">
    <property type="protein sequence ID" value="MDT0647813.1"/>
    <property type="molecule type" value="Genomic_DNA"/>
</dbReference>
<evidence type="ECO:0000259" key="4">
    <source>
        <dbReference type="Pfam" id="PF00535"/>
    </source>
</evidence>
<dbReference type="EC" id="2.4.-.-" evidence="5"/>
<name>A0ABU3CN80_9FLAO</name>